<dbReference type="RefSeq" id="WP_067554620.1">
    <property type="nucleotide sequence ID" value="NZ_CAMUMN010000042.1"/>
</dbReference>
<name>A0A140DS42_9FIRM</name>
<dbReference type="KEGG" id="fro:AALO17_03350"/>
<gene>
    <name evidence="1" type="ORF">AALO17_03350</name>
</gene>
<protein>
    <recommendedName>
        <fullName evidence="3">RNA polymerase sigma-70 region 4 domain-containing protein</fullName>
    </recommendedName>
</protein>
<reference evidence="1 2" key="1">
    <citation type="journal article" date="2016" name="Gut Pathog.">
        <title>Whole genome sequencing of "Faecalibaculum rodentium" ALO17, isolated from C57BL/6J laboratory mouse feces.</title>
        <authorList>
            <person name="Lim S."/>
            <person name="Chang D.H."/>
            <person name="Ahn S."/>
            <person name="Kim B.C."/>
        </authorList>
    </citation>
    <scope>NUCLEOTIDE SEQUENCE [LARGE SCALE GENOMIC DNA]</scope>
    <source>
        <strain evidence="1 2">Alo17</strain>
    </source>
</reference>
<accession>A0A140DS42</accession>
<dbReference type="STRING" id="1702221.AALO17_03350"/>
<evidence type="ECO:0008006" key="3">
    <source>
        <dbReference type="Google" id="ProtNLM"/>
    </source>
</evidence>
<evidence type="ECO:0000313" key="2">
    <source>
        <dbReference type="Proteomes" id="UP000069771"/>
    </source>
</evidence>
<dbReference type="Gene3D" id="1.10.10.10">
    <property type="entry name" value="Winged helix-like DNA-binding domain superfamily/Winged helix DNA-binding domain"/>
    <property type="match status" value="1"/>
</dbReference>
<dbReference type="EMBL" id="CP011391">
    <property type="protein sequence ID" value="AMK53469.1"/>
    <property type="molecule type" value="Genomic_DNA"/>
</dbReference>
<dbReference type="AlphaFoldDB" id="A0A140DS42"/>
<evidence type="ECO:0000313" key="1">
    <source>
        <dbReference type="EMBL" id="AMK53469.1"/>
    </source>
</evidence>
<dbReference type="SUPFAM" id="SSF88659">
    <property type="entry name" value="Sigma3 and sigma4 domains of RNA polymerase sigma factors"/>
    <property type="match status" value="1"/>
</dbReference>
<dbReference type="InterPro" id="IPR036388">
    <property type="entry name" value="WH-like_DNA-bd_sf"/>
</dbReference>
<sequence>MHVTPSFVESVLSAYPFALLMIRDENLPEESELKTISRLIIQFYAQWAIRLDSLEKEAIELRYFKRKSLAEIAAELGYENHSSAKRLIDHTVNRIAENVRSI</sequence>
<dbReference type="InterPro" id="IPR013324">
    <property type="entry name" value="RNA_pol_sigma_r3/r4-like"/>
</dbReference>
<dbReference type="Proteomes" id="UP000069771">
    <property type="component" value="Chromosome"/>
</dbReference>
<keyword evidence="2" id="KW-1185">Reference proteome</keyword>
<proteinExistence type="predicted"/>
<organism evidence="1 2">
    <name type="scientific">Faecalibaculum rodentium</name>
    <dbReference type="NCBI Taxonomy" id="1702221"/>
    <lineage>
        <taxon>Bacteria</taxon>
        <taxon>Bacillati</taxon>
        <taxon>Bacillota</taxon>
        <taxon>Erysipelotrichia</taxon>
        <taxon>Erysipelotrichales</taxon>
        <taxon>Erysipelotrichaceae</taxon>
        <taxon>Faecalibaculum</taxon>
    </lineage>
</organism>